<organism evidence="6 7">
    <name type="scientific">Acinetobacter kyonggiensis</name>
    <dbReference type="NCBI Taxonomy" id="595670"/>
    <lineage>
        <taxon>Bacteria</taxon>
        <taxon>Pseudomonadati</taxon>
        <taxon>Pseudomonadota</taxon>
        <taxon>Gammaproteobacteria</taxon>
        <taxon>Moraxellales</taxon>
        <taxon>Moraxellaceae</taxon>
        <taxon>Acinetobacter</taxon>
    </lineage>
</organism>
<dbReference type="PRINTS" id="PR00455">
    <property type="entry name" value="HTHTETR"/>
</dbReference>
<accession>A0A1H3L1X4</accession>
<protein>
    <submittedName>
        <fullName evidence="6">TetR/AcrR family transcriptional regulator, transcriptional repressor for nem operon</fullName>
    </submittedName>
</protein>
<feature type="DNA-binding region" description="H-T-H motif" evidence="4">
    <location>
        <begin position="32"/>
        <end position="51"/>
    </location>
</feature>
<proteinExistence type="predicted"/>
<dbReference type="PROSITE" id="PS01081">
    <property type="entry name" value="HTH_TETR_1"/>
    <property type="match status" value="1"/>
</dbReference>
<gene>
    <name evidence="6" type="ORF">SAMN05421643_11558</name>
</gene>
<dbReference type="EMBL" id="FNPK01000015">
    <property type="protein sequence ID" value="SDY58517.1"/>
    <property type="molecule type" value="Genomic_DNA"/>
</dbReference>
<dbReference type="SUPFAM" id="SSF48498">
    <property type="entry name" value="Tetracyclin repressor-like, C-terminal domain"/>
    <property type="match status" value="1"/>
</dbReference>
<dbReference type="Pfam" id="PF00440">
    <property type="entry name" value="TetR_N"/>
    <property type="match status" value="1"/>
</dbReference>
<dbReference type="InterPro" id="IPR036271">
    <property type="entry name" value="Tet_transcr_reg_TetR-rel_C_sf"/>
</dbReference>
<dbReference type="InterPro" id="IPR023772">
    <property type="entry name" value="DNA-bd_HTH_TetR-type_CS"/>
</dbReference>
<evidence type="ECO:0000313" key="7">
    <source>
        <dbReference type="Proteomes" id="UP000199035"/>
    </source>
</evidence>
<dbReference type="Proteomes" id="UP000199035">
    <property type="component" value="Unassembled WGS sequence"/>
</dbReference>
<dbReference type="Gene3D" id="1.10.10.60">
    <property type="entry name" value="Homeodomain-like"/>
    <property type="match status" value="1"/>
</dbReference>
<dbReference type="PANTHER" id="PTHR47506">
    <property type="entry name" value="TRANSCRIPTIONAL REGULATORY PROTEIN"/>
    <property type="match status" value="1"/>
</dbReference>
<dbReference type="SUPFAM" id="SSF46689">
    <property type="entry name" value="Homeodomain-like"/>
    <property type="match status" value="1"/>
</dbReference>
<keyword evidence="2 4" id="KW-0238">DNA-binding</keyword>
<evidence type="ECO:0000256" key="4">
    <source>
        <dbReference type="PROSITE-ProRule" id="PRU00335"/>
    </source>
</evidence>
<evidence type="ECO:0000256" key="3">
    <source>
        <dbReference type="ARBA" id="ARBA00023163"/>
    </source>
</evidence>
<name>A0A1H3L1X4_9GAMM</name>
<dbReference type="Gene3D" id="1.10.357.10">
    <property type="entry name" value="Tetracycline Repressor, domain 2"/>
    <property type="match status" value="1"/>
</dbReference>
<feature type="domain" description="HTH tetR-type" evidence="5">
    <location>
        <begin position="10"/>
        <end position="69"/>
    </location>
</feature>
<dbReference type="STRING" id="595670.SAMN05421643_11558"/>
<evidence type="ECO:0000256" key="1">
    <source>
        <dbReference type="ARBA" id="ARBA00023015"/>
    </source>
</evidence>
<sequence>MPRASKQLAIENKKNIEAITSQLIRDQGFAISVADLMNAAGLTHGGFYKHFQNKDELIDIACQHIFAESLAKWEKIIAESNNNDMALNKIIQSYLAEKNIENPAESCPLSSLTIDVAREQQDKPVKKSFEEGIHSLLSILSQLGGQGEEQEITQQAIVQLSLLSGSLILARAVNHEFALTILHSVKSFMLKQENELNG</sequence>
<dbReference type="PROSITE" id="PS50977">
    <property type="entry name" value="HTH_TETR_2"/>
    <property type="match status" value="1"/>
</dbReference>
<keyword evidence="7" id="KW-1185">Reference proteome</keyword>
<dbReference type="PANTHER" id="PTHR47506:SF7">
    <property type="entry name" value="TRANSCRIPTIONAL REGULATORY PROTEIN"/>
    <property type="match status" value="1"/>
</dbReference>
<dbReference type="GO" id="GO:0003677">
    <property type="term" value="F:DNA binding"/>
    <property type="evidence" value="ECO:0007669"/>
    <property type="project" value="UniProtKB-UniRule"/>
</dbReference>
<dbReference type="RefSeq" id="WP_092691101.1">
    <property type="nucleotide sequence ID" value="NZ_FNPK01000015.1"/>
</dbReference>
<reference evidence="7" key="1">
    <citation type="submission" date="2016-10" db="EMBL/GenBank/DDBJ databases">
        <authorList>
            <person name="Varghese N."/>
            <person name="Submissions S."/>
        </authorList>
    </citation>
    <scope>NUCLEOTIDE SEQUENCE [LARGE SCALE GENOMIC DNA]</scope>
    <source>
        <strain evidence="7">ANC 5109</strain>
    </source>
</reference>
<evidence type="ECO:0000259" key="5">
    <source>
        <dbReference type="PROSITE" id="PS50977"/>
    </source>
</evidence>
<keyword evidence="1" id="KW-0805">Transcription regulation</keyword>
<dbReference type="AlphaFoldDB" id="A0A1H3L1X4"/>
<evidence type="ECO:0000313" key="6">
    <source>
        <dbReference type="EMBL" id="SDY58517.1"/>
    </source>
</evidence>
<dbReference type="InterPro" id="IPR001647">
    <property type="entry name" value="HTH_TetR"/>
</dbReference>
<evidence type="ECO:0000256" key="2">
    <source>
        <dbReference type="ARBA" id="ARBA00023125"/>
    </source>
</evidence>
<dbReference type="InterPro" id="IPR009057">
    <property type="entry name" value="Homeodomain-like_sf"/>
</dbReference>
<keyword evidence="3" id="KW-0804">Transcription</keyword>